<dbReference type="AlphaFoldDB" id="A0A9Q3W2D3"/>
<feature type="chain" id="PRO_5040404589" evidence="2">
    <location>
        <begin position="24"/>
        <end position="421"/>
    </location>
</feature>
<sequence length="421" mass="42719">MNAMIKKAALAAAIASAAISAHATDLIGGGASLPGVAYVGDNFTNTTPQSRLSTNAALSAGFGYVQTTPNSGSIFDVFEQNNPSHTASYCQTGSGTGKRVLLGASGWLASGDCRDYSASPEGFSGLNALPDFAGSDAPLTADNIVTFQNGNQAARTNLVQVPALGAFLGLPINIQDGSGNPITNVDLSTADVCAIFDGSATVWSDVGVPSSQQIKVVYRSDGSGTTFAFTQYLAANCNSGSIPTFTTEELYSDAISLSVYGGRDVGGSGNGGVIDEVTGTPGAIGYANFSNVAVEPGLAYALVEGHDPANGGSINVAASDILIDQVLGDNDSVTGLPSPELLQPASLREGCLAVVDPAVQLEQVYPIVAFTNLLTYTENNNDPAATQALFTEVTAGSSSLPVGYARVASTAVSNIISTCIN</sequence>
<evidence type="ECO:0000256" key="1">
    <source>
        <dbReference type="ARBA" id="ARBA00008725"/>
    </source>
</evidence>
<dbReference type="InterPro" id="IPR050962">
    <property type="entry name" value="Phosphate-bind_PstS"/>
</dbReference>
<name>A0A9Q3W2D3_9GAMM</name>
<evidence type="ECO:0000256" key="2">
    <source>
        <dbReference type="SAM" id="SignalP"/>
    </source>
</evidence>
<feature type="signal peptide" evidence="2">
    <location>
        <begin position="1"/>
        <end position="23"/>
    </location>
</feature>
<dbReference type="InterPro" id="IPR024370">
    <property type="entry name" value="PBP_domain"/>
</dbReference>
<comment type="caution">
    <text evidence="4">The sequence shown here is derived from an EMBL/GenBank/DDBJ whole genome shotgun (WGS) entry which is preliminary data.</text>
</comment>
<accession>A0A9Q3W2D3</accession>
<dbReference type="Pfam" id="PF12849">
    <property type="entry name" value="PBP_like_2"/>
    <property type="match status" value="1"/>
</dbReference>
<dbReference type="RefSeq" id="WP_233924542.1">
    <property type="nucleotide sequence ID" value="NZ_CP169221.1"/>
</dbReference>
<dbReference type="Proteomes" id="UP001107961">
    <property type="component" value="Unassembled WGS sequence"/>
</dbReference>
<dbReference type="SUPFAM" id="SSF53850">
    <property type="entry name" value="Periplasmic binding protein-like II"/>
    <property type="match status" value="1"/>
</dbReference>
<protein>
    <submittedName>
        <fullName evidence="4">Substrate-binding domain-containing protein</fullName>
    </submittedName>
</protein>
<evidence type="ECO:0000313" key="4">
    <source>
        <dbReference type="EMBL" id="MCE7507127.1"/>
    </source>
</evidence>
<keyword evidence="5" id="KW-1185">Reference proteome</keyword>
<keyword evidence="2" id="KW-0732">Signal</keyword>
<gene>
    <name evidence="4" type="ORF">LZG35_00655</name>
</gene>
<dbReference type="EMBL" id="JAJVKT010000001">
    <property type="protein sequence ID" value="MCE7507127.1"/>
    <property type="molecule type" value="Genomic_DNA"/>
</dbReference>
<evidence type="ECO:0000313" key="5">
    <source>
        <dbReference type="Proteomes" id="UP001107961"/>
    </source>
</evidence>
<proteinExistence type="inferred from homology"/>
<reference evidence="4" key="1">
    <citation type="submission" date="2022-01" db="EMBL/GenBank/DDBJ databases">
        <authorList>
            <person name="Karlyshev A.V."/>
            <person name="Jaspars M."/>
        </authorList>
    </citation>
    <scope>NUCLEOTIDE SEQUENCE</scope>
    <source>
        <strain evidence="4">AGSA3-2</strain>
    </source>
</reference>
<comment type="similarity">
    <text evidence="1">Belongs to the PstS family.</text>
</comment>
<dbReference type="Gene3D" id="3.40.190.10">
    <property type="entry name" value="Periplasmic binding protein-like II"/>
    <property type="match status" value="2"/>
</dbReference>
<organism evidence="4 5">
    <name type="scientific">Alloalcanivorax xenomutans</name>
    <dbReference type="NCBI Taxonomy" id="1094342"/>
    <lineage>
        <taxon>Bacteria</taxon>
        <taxon>Pseudomonadati</taxon>
        <taxon>Pseudomonadota</taxon>
        <taxon>Gammaproteobacteria</taxon>
        <taxon>Oceanospirillales</taxon>
        <taxon>Alcanivoracaceae</taxon>
        <taxon>Alloalcanivorax</taxon>
    </lineage>
</organism>
<evidence type="ECO:0000259" key="3">
    <source>
        <dbReference type="Pfam" id="PF12849"/>
    </source>
</evidence>
<dbReference type="PANTHER" id="PTHR42996">
    <property type="entry name" value="PHOSPHATE-BINDING PROTEIN PSTS"/>
    <property type="match status" value="1"/>
</dbReference>
<dbReference type="PANTHER" id="PTHR42996:SF1">
    <property type="entry name" value="PHOSPHATE-BINDING PROTEIN PSTS"/>
    <property type="match status" value="1"/>
</dbReference>
<feature type="domain" description="PBP" evidence="3">
    <location>
        <begin position="76"/>
        <end position="318"/>
    </location>
</feature>